<keyword evidence="5" id="KW-1185">Reference proteome</keyword>
<dbReference type="AlphaFoldDB" id="A0A6D2KK34"/>
<dbReference type="InterPro" id="IPR000210">
    <property type="entry name" value="BTB/POZ_dom"/>
</dbReference>
<dbReference type="InterPro" id="IPR011333">
    <property type="entry name" value="SKP1/BTB/POZ_sf"/>
</dbReference>
<comment type="pathway">
    <text evidence="2">Protein modification; protein ubiquitination.</text>
</comment>
<reference evidence="4" key="1">
    <citation type="submission" date="2020-01" db="EMBL/GenBank/DDBJ databases">
        <authorList>
            <person name="Mishra B."/>
        </authorList>
    </citation>
    <scope>NUCLEOTIDE SEQUENCE [LARGE SCALE GENOMIC DNA]</scope>
</reference>
<feature type="domain" description="BTB" evidence="3">
    <location>
        <begin position="1"/>
        <end position="74"/>
    </location>
</feature>
<dbReference type="EMBL" id="CACVBM020001385">
    <property type="protein sequence ID" value="CAA7048057.1"/>
    <property type="molecule type" value="Genomic_DNA"/>
</dbReference>
<evidence type="ECO:0000256" key="2">
    <source>
        <dbReference type="ARBA" id="ARBA00004906"/>
    </source>
</evidence>
<dbReference type="CDD" id="cd14733">
    <property type="entry name" value="BACK"/>
    <property type="match status" value="1"/>
</dbReference>
<dbReference type="Gene3D" id="1.25.40.420">
    <property type="match status" value="1"/>
</dbReference>
<dbReference type="Proteomes" id="UP000467841">
    <property type="component" value="Unassembled WGS sequence"/>
</dbReference>
<evidence type="ECO:0000313" key="5">
    <source>
        <dbReference type="Proteomes" id="UP000467841"/>
    </source>
</evidence>
<dbReference type="Pfam" id="PF00651">
    <property type="entry name" value="BTB"/>
    <property type="match status" value="1"/>
</dbReference>
<comment type="function">
    <text evidence="1">May act as a substrate-specific adapter of an E3 ubiquitin-protein ligase complex (CUL3-RBX1-BTB) which mediates the ubiquitination and subsequent proteasomal degradation of target proteins.</text>
</comment>
<dbReference type="PANTHER" id="PTHR47274">
    <property type="entry name" value="BTB/POZ DOMAIN CONTAINING PROTEIN, EXPRESSED-RELATED"/>
    <property type="match status" value="1"/>
</dbReference>
<dbReference type="UniPathway" id="UPA00143"/>
<evidence type="ECO:0000259" key="3">
    <source>
        <dbReference type="Pfam" id="PF00651"/>
    </source>
</evidence>
<proteinExistence type="predicted"/>
<evidence type="ECO:0000256" key="1">
    <source>
        <dbReference type="ARBA" id="ARBA00002668"/>
    </source>
</evidence>
<dbReference type="SUPFAM" id="SSF54695">
    <property type="entry name" value="POZ domain"/>
    <property type="match status" value="1"/>
</dbReference>
<sequence>MFETDEFKASSSQEIVTFSEMKHEEVEAFVEFLYSDGSTLSAKGKENVQSLFLAAHKYELLHLRDLCIKELISSLHFTNALDILMLSQETFERDLNIAAVDFILRNFKTIANSEEFKLFLFKTPGTALEIVKLLINNAGVSYRDSAVV</sequence>
<dbReference type="OrthoDB" id="1110106at2759"/>
<gene>
    <name evidence="4" type="ORF">MERR_LOCUS35292</name>
</gene>
<evidence type="ECO:0000313" key="4">
    <source>
        <dbReference type="EMBL" id="CAA7048057.1"/>
    </source>
</evidence>
<dbReference type="PANTHER" id="PTHR47274:SF3">
    <property type="entry name" value="BTB DOMAIN-CONTAINING PROTEIN"/>
    <property type="match status" value="1"/>
</dbReference>
<accession>A0A6D2KK34</accession>
<name>A0A6D2KK34_9BRAS</name>
<organism evidence="4 5">
    <name type="scientific">Microthlaspi erraticum</name>
    <dbReference type="NCBI Taxonomy" id="1685480"/>
    <lineage>
        <taxon>Eukaryota</taxon>
        <taxon>Viridiplantae</taxon>
        <taxon>Streptophyta</taxon>
        <taxon>Embryophyta</taxon>
        <taxon>Tracheophyta</taxon>
        <taxon>Spermatophyta</taxon>
        <taxon>Magnoliopsida</taxon>
        <taxon>eudicotyledons</taxon>
        <taxon>Gunneridae</taxon>
        <taxon>Pentapetalae</taxon>
        <taxon>rosids</taxon>
        <taxon>malvids</taxon>
        <taxon>Brassicales</taxon>
        <taxon>Brassicaceae</taxon>
        <taxon>Coluteocarpeae</taxon>
        <taxon>Microthlaspi</taxon>
    </lineage>
</organism>
<dbReference type="GO" id="GO:0016567">
    <property type="term" value="P:protein ubiquitination"/>
    <property type="evidence" value="ECO:0007669"/>
    <property type="project" value="UniProtKB-UniPathway"/>
</dbReference>
<dbReference type="InterPro" id="IPR044784">
    <property type="entry name" value="At1g01640-like"/>
</dbReference>
<dbReference type="Gene3D" id="3.30.710.10">
    <property type="entry name" value="Potassium Channel Kv1.1, Chain A"/>
    <property type="match status" value="1"/>
</dbReference>
<protein>
    <recommendedName>
        <fullName evidence="3">BTB domain-containing protein</fullName>
    </recommendedName>
</protein>
<comment type="caution">
    <text evidence="4">The sequence shown here is derived from an EMBL/GenBank/DDBJ whole genome shotgun (WGS) entry which is preliminary data.</text>
</comment>